<accession>A0A2G5PC56</accession>
<evidence type="ECO:0000256" key="1">
    <source>
        <dbReference type="SAM" id="Phobius"/>
    </source>
</evidence>
<dbReference type="Proteomes" id="UP000230551">
    <property type="component" value="Unassembled WGS sequence"/>
</dbReference>
<keyword evidence="3" id="KW-1185">Reference proteome</keyword>
<name>A0A2G5PC56_9MYCO</name>
<reference evidence="2 3" key="1">
    <citation type="journal article" date="2017" name="Infect. Genet. Evol.">
        <title>The new phylogeny of the genus Mycobacterium: The old and the news.</title>
        <authorList>
            <person name="Tortoli E."/>
            <person name="Fedrizzi T."/>
            <person name="Meehan C.J."/>
            <person name="Trovato A."/>
            <person name="Grottola A."/>
            <person name="Giacobazzi E."/>
            <person name="Serpini G.F."/>
            <person name="Tagliazucchi S."/>
            <person name="Fabio A."/>
            <person name="Bettua C."/>
            <person name="Bertorelli R."/>
            <person name="Frascaro F."/>
            <person name="De Sanctis V."/>
            <person name="Pecorari M."/>
            <person name="Jousson O."/>
            <person name="Segata N."/>
            <person name="Cirillo D.M."/>
        </authorList>
    </citation>
    <scope>NUCLEOTIDE SEQUENCE [LARGE SCALE GENOMIC DNA]</scope>
    <source>
        <strain evidence="2 3">CIP1034565</strain>
    </source>
</reference>
<feature type="transmembrane region" description="Helical" evidence="1">
    <location>
        <begin position="41"/>
        <end position="61"/>
    </location>
</feature>
<protein>
    <submittedName>
        <fullName evidence="2">Uncharacterized protein</fullName>
    </submittedName>
</protein>
<sequence length="104" mass="11193">MSKKTHMMPWAPLAFVFLLIAFASMGTLVVTLATGSDLAPLVGVVFAVSLVAAIVEFRIAAHQVSHSVTNQGGHSGTSIFDWPMGRDDVARYARTYRSDDSDAH</sequence>
<keyword evidence="1" id="KW-0812">Transmembrane</keyword>
<organism evidence="2 3">
    <name type="scientific">Mycolicibacterium brumae</name>
    <dbReference type="NCBI Taxonomy" id="85968"/>
    <lineage>
        <taxon>Bacteria</taxon>
        <taxon>Bacillati</taxon>
        <taxon>Actinomycetota</taxon>
        <taxon>Actinomycetes</taxon>
        <taxon>Mycobacteriales</taxon>
        <taxon>Mycobacteriaceae</taxon>
        <taxon>Mycolicibacterium</taxon>
    </lineage>
</organism>
<proteinExistence type="predicted"/>
<keyword evidence="1" id="KW-0472">Membrane</keyword>
<keyword evidence="1" id="KW-1133">Transmembrane helix</keyword>
<dbReference type="AlphaFoldDB" id="A0A2G5PC56"/>
<dbReference type="RefSeq" id="WP_090590752.1">
    <property type="nucleotide sequence ID" value="NZ_CP104302.1"/>
</dbReference>
<dbReference type="EMBL" id="PDCN02000007">
    <property type="protein sequence ID" value="PIB75911.1"/>
    <property type="molecule type" value="Genomic_DNA"/>
</dbReference>
<evidence type="ECO:0000313" key="3">
    <source>
        <dbReference type="Proteomes" id="UP000230551"/>
    </source>
</evidence>
<comment type="caution">
    <text evidence="2">The sequence shown here is derived from an EMBL/GenBank/DDBJ whole genome shotgun (WGS) entry which is preliminary data.</text>
</comment>
<gene>
    <name evidence="2" type="ORF">CQY22_007615</name>
</gene>
<evidence type="ECO:0000313" key="2">
    <source>
        <dbReference type="EMBL" id="PIB75911.1"/>
    </source>
</evidence>
<dbReference type="STRING" id="85968.GCA_900073015_02926"/>